<protein>
    <submittedName>
        <fullName evidence="1">Uncharacterized protein</fullName>
    </submittedName>
</protein>
<accession>A0A0K2T850</accession>
<organism evidence="1">
    <name type="scientific">Lepeophtheirus salmonis</name>
    <name type="common">Salmon louse</name>
    <name type="synonym">Caligus salmonis</name>
    <dbReference type="NCBI Taxonomy" id="72036"/>
    <lineage>
        <taxon>Eukaryota</taxon>
        <taxon>Metazoa</taxon>
        <taxon>Ecdysozoa</taxon>
        <taxon>Arthropoda</taxon>
        <taxon>Crustacea</taxon>
        <taxon>Multicrustacea</taxon>
        <taxon>Hexanauplia</taxon>
        <taxon>Copepoda</taxon>
        <taxon>Siphonostomatoida</taxon>
        <taxon>Caligidae</taxon>
        <taxon>Lepeophtheirus</taxon>
    </lineage>
</organism>
<proteinExistence type="predicted"/>
<sequence length="18" mass="2086">MTRSGNDKEARVRLRLAL</sequence>
<dbReference type="EMBL" id="HACA01004604">
    <property type="protein sequence ID" value="CDW21965.1"/>
    <property type="molecule type" value="Transcribed_RNA"/>
</dbReference>
<name>A0A0K2T850_LEPSM</name>
<reference evidence="1" key="1">
    <citation type="submission" date="2014-05" db="EMBL/GenBank/DDBJ databases">
        <authorList>
            <person name="Chronopoulou M."/>
        </authorList>
    </citation>
    <scope>NUCLEOTIDE SEQUENCE</scope>
    <source>
        <tissue evidence="1">Whole organism</tissue>
    </source>
</reference>
<evidence type="ECO:0000313" key="1">
    <source>
        <dbReference type="EMBL" id="CDW21965.1"/>
    </source>
</evidence>
<dbReference type="AlphaFoldDB" id="A0A0K2T850"/>